<keyword evidence="2" id="KW-0804">Transcription</keyword>
<dbReference type="Gene3D" id="1.25.70.10">
    <property type="entry name" value="Transcription termination factor 3, mitochondrial"/>
    <property type="match status" value="2"/>
</dbReference>
<dbReference type="OrthoDB" id="637682at2759"/>
<keyword evidence="2" id="KW-0805">Transcription regulation</keyword>
<dbReference type="InterPro" id="IPR003690">
    <property type="entry name" value="MTERF"/>
</dbReference>
<dbReference type="FunFam" id="1.25.70.10:FF:000001">
    <property type="entry name" value="Mitochondrial transcription termination factor-like"/>
    <property type="match status" value="1"/>
</dbReference>
<proteinExistence type="inferred from homology"/>
<dbReference type="SMART" id="SM00733">
    <property type="entry name" value="Mterf"/>
    <property type="match status" value="5"/>
</dbReference>
<evidence type="ECO:0000313" key="5">
    <source>
        <dbReference type="RefSeq" id="XP_027368131.1"/>
    </source>
</evidence>
<keyword evidence="2" id="KW-0806">Transcription termination</keyword>
<dbReference type="GO" id="GO:0006353">
    <property type="term" value="P:DNA-templated transcription termination"/>
    <property type="evidence" value="ECO:0007669"/>
    <property type="project" value="UniProtKB-KW"/>
</dbReference>
<evidence type="ECO:0000313" key="4">
    <source>
        <dbReference type="Proteomes" id="UP000694853"/>
    </source>
</evidence>
<name>A0A8B8MHD5_ABRPR</name>
<sequence length="385" mass="43936">MHNFLVSRLGASFAFPISHRFQILFFTSLPTFFKSKKNPPKDDNFTVSYLVTSCGLSPDTAARLSRNLRLKNSYKPNAVLNLLKNHGFSKTQIATYVQQHPRVLLNKAQKTLLPKLKFIHSIGVPISEIPRVIARNHKLLIRSLYNWLVPHYKVLRSVLRSDEEVVRALRHGALSFQYGYLTVKNLASNVSVLRDSGVPQACISYLVMYHPTSAFRKHSEFVEGVQLAKKMGLDPLKISYVSAIHVLIHVDGARWEARLAAYAKCGWSHEISLMVFRKSPVLMSFTEERIVKSMNFLVRDMGWALEDIARSPQVLAYSLEKRIIPRCTVINVLKSKGLLKNRLSLGTFLCIREDIFVKKFVTKFLEDVPLLLDVYQGSIDHRDVL</sequence>
<evidence type="ECO:0000256" key="2">
    <source>
        <dbReference type="ARBA" id="ARBA00022472"/>
    </source>
</evidence>
<dbReference type="AlphaFoldDB" id="A0A8B8MHD5"/>
<dbReference type="Proteomes" id="UP000694853">
    <property type="component" value="Unplaced"/>
</dbReference>
<keyword evidence="4" id="KW-1185">Reference proteome</keyword>
<organism evidence="4 5">
    <name type="scientific">Abrus precatorius</name>
    <name type="common">Indian licorice</name>
    <name type="synonym">Glycine abrus</name>
    <dbReference type="NCBI Taxonomy" id="3816"/>
    <lineage>
        <taxon>Eukaryota</taxon>
        <taxon>Viridiplantae</taxon>
        <taxon>Streptophyta</taxon>
        <taxon>Embryophyta</taxon>
        <taxon>Tracheophyta</taxon>
        <taxon>Spermatophyta</taxon>
        <taxon>Magnoliopsida</taxon>
        <taxon>eudicotyledons</taxon>
        <taxon>Gunneridae</taxon>
        <taxon>Pentapetalae</taxon>
        <taxon>rosids</taxon>
        <taxon>fabids</taxon>
        <taxon>Fabales</taxon>
        <taxon>Fabaceae</taxon>
        <taxon>Papilionoideae</taxon>
        <taxon>50 kb inversion clade</taxon>
        <taxon>NPAAA clade</taxon>
        <taxon>indigoferoid/millettioid clade</taxon>
        <taxon>Abreae</taxon>
        <taxon>Abrus</taxon>
    </lineage>
</organism>
<dbReference type="KEGG" id="aprc:113874109"/>
<dbReference type="InterPro" id="IPR038538">
    <property type="entry name" value="MTERF_sf"/>
</dbReference>
<dbReference type="PANTHER" id="PTHR13068">
    <property type="entry name" value="CGI-12 PROTEIN-RELATED"/>
    <property type="match status" value="1"/>
</dbReference>
<dbReference type="Pfam" id="PF02536">
    <property type="entry name" value="mTERF"/>
    <property type="match status" value="2"/>
</dbReference>
<dbReference type="PANTHER" id="PTHR13068:SF133">
    <property type="entry name" value="MITOCHONDRIAL TRANSCRIPTION TERMINATION FACTOR FAMILY PROTEIN"/>
    <property type="match status" value="1"/>
</dbReference>
<comment type="similarity">
    <text evidence="1">Belongs to the mTERF family.</text>
</comment>
<dbReference type="GeneID" id="113874109"/>
<reference evidence="5" key="2">
    <citation type="submission" date="2025-08" db="UniProtKB">
        <authorList>
            <consortium name="RefSeq"/>
        </authorList>
    </citation>
    <scope>IDENTIFICATION</scope>
    <source>
        <tissue evidence="5">Young leaves</tissue>
    </source>
</reference>
<protein>
    <submittedName>
        <fullName evidence="5">Transcription termination factor MTERF2, chloroplastic-like</fullName>
    </submittedName>
</protein>
<keyword evidence="3" id="KW-0809">Transit peptide</keyword>
<evidence type="ECO:0000256" key="3">
    <source>
        <dbReference type="ARBA" id="ARBA00022946"/>
    </source>
</evidence>
<dbReference type="RefSeq" id="XP_027368131.1">
    <property type="nucleotide sequence ID" value="XM_027512330.1"/>
</dbReference>
<gene>
    <name evidence="5" type="primary">LOC113874109</name>
</gene>
<reference evidence="4" key="1">
    <citation type="journal article" date="2019" name="Toxins">
        <title>Detection of Abrin-Like and Prepropulchellin-Like Toxin Genes and Transcripts Using Whole Genome Sequencing and Full-Length Transcript Sequencing of Abrus precatorius.</title>
        <authorList>
            <person name="Hovde B.T."/>
            <person name="Daligault H.E."/>
            <person name="Hanschen E.R."/>
            <person name="Kunde Y.A."/>
            <person name="Johnson M.B."/>
            <person name="Starkenburg S.R."/>
            <person name="Johnson S.L."/>
        </authorList>
    </citation>
    <scope>NUCLEOTIDE SEQUENCE [LARGE SCALE GENOMIC DNA]</scope>
</reference>
<evidence type="ECO:0000256" key="1">
    <source>
        <dbReference type="ARBA" id="ARBA00007692"/>
    </source>
</evidence>
<dbReference type="GO" id="GO:0003676">
    <property type="term" value="F:nucleic acid binding"/>
    <property type="evidence" value="ECO:0007669"/>
    <property type="project" value="InterPro"/>
</dbReference>
<accession>A0A8B8MHD5</accession>